<proteinExistence type="predicted"/>
<evidence type="ECO:0000313" key="2">
    <source>
        <dbReference type="Proteomes" id="UP000092124"/>
    </source>
</evidence>
<dbReference type="Proteomes" id="UP000092124">
    <property type="component" value="Unassembled WGS sequence"/>
</dbReference>
<dbReference type="EMBL" id="LZPO01047449">
    <property type="protein sequence ID" value="OBS73306.1"/>
    <property type="molecule type" value="Genomic_DNA"/>
</dbReference>
<protein>
    <submittedName>
        <fullName evidence="1">Uncharacterized protein</fullName>
    </submittedName>
</protein>
<sequence>MFWVQCSASVSPGSSIPSIPVQALGLPLDYLRVFYYSRGTLSRLLLLLLPTAQADLSLTCVRGISAFSWPHCAMLKHWWTRAGAFLRPDSHGGFCPHSWELSKTVLKFQSTYFLEDVPHSSKPHLIPPVLLLATAFVLTIRNP</sequence>
<accession>A0A1A6H4Q1</accession>
<feature type="non-terminal residue" evidence="1">
    <location>
        <position position="143"/>
    </location>
</feature>
<organism evidence="1 2">
    <name type="scientific">Neotoma lepida</name>
    <name type="common">Desert woodrat</name>
    <dbReference type="NCBI Taxonomy" id="56216"/>
    <lineage>
        <taxon>Eukaryota</taxon>
        <taxon>Metazoa</taxon>
        <taxon>Chordata</taxon>
        <taxon>Craniata</taxon>
        <taxon>Vertebrata</taxon>
        <taxon>Euteleostomi</taxon>
        <taxon>Mammalia</taxon>
        <taxon>Eutheria</taxon>
        <taxon>Euarchontoglires</taxon>
        <taxon>Glires</taxon>
        <taxon>Rodentia</taxon>
        <taxon>Myomorpha</taxon>
        <taxon>Muroidea</taxon>
        <taxon>Cricetidae</taxon>
        <taxon>Neotominae</taxon>
        <taxon>Neotoma</taxon>
    </lineage>
</organism>
<reference evidence="1 2" key="1">
    <citation type="submission" date="2016-06" db="EMBL/GenBank/DDBJ databases">
        <title>The Draft Genome Sequence and Annotation of the Desert Woodrat Neotoma lepida.</title>
        <authorList>
            <person name="Campbell M."/>
            <person name="Oakeson K.F."/>
            <person name="Yandell M."/>
            <person name="Halpert J.R."/>
            <person name="Dearing D."/>
        </authorList>
    </citation>
    <scope>NUCLEOTIDE SEQUENCE [LARGE SCALE GENOMIC DNA]</scope>
    <source>
        <strain evidence="1">417</strain>
        <tissue evidence="1">Liver</tissue>
    </source>
</reference>
<gene>
    <name evidence="1" type="ORF">A6R68_12101</name>
</gene>
<name>A0A1A6H4Q1_NEOLE</name>
<evidence type="ECO:0000313" key="1">
    <source>
        <dbReference type="EMBL" id="OBS73306.1"/>
    </source>
</evidence>
<dbReference type="AlphaFoldDB" id="A0A1A6H4Q1"/>
<keyword evidence="2" id="KW-1185">Reference proteome</keyword>
<comment type="caution">
    <text evidence="1">The sequence shown here is derived from an EMBL/GenBank/DDBJ whole genome shotgun (WGS) entry which is preliminary data.</text>
</comment>